<dbReference type="SMART" id="SM00235">
    <property type="entry name" value="ZnMc"/>
    <property type="match status" value="1"/>
</dbReference>
<accession>A0A8I6TJA3</accession>
<evidence type="ECO:0000256" key="2">
    <source>
        <dbReference type="ARBA" id="ARBA00022670"/>
    </source>
</evidence>
<feature type="binding site" evidence="9">
    <location>
        <position position="200"/>
    </location>
    <ligand>
        <name>Ca(2+)</name>
        <dbReference type="ChEBI" id="CHEBI:29108"/>
        <label>3</label>
    </ligand>
</feature>
<dbReference type="SUPFAM" id="SSF47090">
    <property type="entry name" value="PGBD-like"/>
    <property type="match status" value="1"/>
</dbReference>
<evidence type="ECO:0000256" key="5">
    <source>
        <dbReference type="ARBA" id="ARBA00022801"/>
    </source>
</evidence>
<evidence type="ECO:0000256" key="4">
    <source>
        <dbReference type="ARBA" id="ARBA00022729"/>
    </source>
</evidence>
<comment type="cofactor">
    <cofactor evidence="9">
        <name>Zn(2+)</name>
        <dbReference type="ChEBI" id="CHEBI:29105"/>
    </cofactor>
    <text evidence="9">Binds 2 Zn(2+) ions per subunit.</text>
</comment>
<feature type="binding site" evidence="9">
    <location>
        <position position="231"/>
    </location>
    <ligand>
        <name>Zn(2+)</name>
        <dbReference type="ChEBI" id="CHEBI:29105"/>
        <label>2</label>
        <note>catalytic</note>
    </ligand>
</feature>
<dbReference type="GeneID" id="106669616"/>
<name>A0A8I6TJA3_CIMLE</name>
<feature type="binding site" evidence="9">
    <location>
        <position position="198"/>
    </location>
    <ligand>
        <name>Zn(2+)</name>
        <dbReference type="ChEBI" id="CHEBI:29105"/>
        <label>1</label>
    </ligand>
</feature>
<dbReference type="RefSeq" id="XP_014254685.1">
    <property type="nucleotide sequence ID" value="XM_014399199.2"/>
</dbReference>
<keyword evidence="7" id="KW-0482">Metalloprotease</keyword>
<keyword evidence="3 9" id="KW-0479">Metal-binding</keyword>
<dbReference type="InterPro" id="IPR002477">
    <property type="entry name" value="Peptidoglycan-bd-like"/>
</dbReference>
<feature type="binding site" evidence="9">
    <location>
        <position position="179"/>
    </location>
    <ligand>
        <name>Ca(2+)</name>
        <dbReference type="ChEBI" id="CHEBI:29108"/>
        <label>3</label>
    </ligand>
</feature>
<sequence length="267" mass="30191">MLLSGCAKLSLTVFILQEISSGLTAPVLQKEFSIDYLIKYGYILKSKSDVNEDDFRKGLIKFQNFIGASPTGKLDKDTLEAMHWPRCSNSDVKRQRMPKRSFQMARMFQGTTWSAKTIYYKVITYPLTLDRNVVDSELKRAFNLWSSVTKLKFVQIEKGNYHIGIKFVSGKHGDNTPFDGKGGVLAHAFYPGYGGDMHFDLAENWTAFTPEGSNFFQIAAHELGHSLGLKHSNNKKAIMAPFYFGYTPDFSLHAEEARAIQILYGIK</sequence>
<keyword evidence="4" id="KW-0732">Signal</keyword>
<dbReference type="GO" id="GO:0030198">
    <property type="term" value="P:extracellular matrix organization"/>
    <property type="evidence" value="ECO:0007669"/>
    <property type="project" value="TreeGrafter"/>
</dbReference>
<dbReference type="InterPro" id="IPR006026">
    <property type="entry name" value="Peptidase_Metallo"/>
</dbReference>
<feature type="binding site" evidence="9">
    <location>
        <position position="194"/>
    </location>
    <ligand>
        <name>Ca(2+)</name>
        <dbReference type="ChEBI" id="CHEBI:29108"/>
        <label>2</label>
    </ligand>
</feature>
<keyword evidence="13" id="KW-1185">Reference proteome</keyword>
<feature type="binding site" evidence="9">
    <location>
        <position position="239"/>
    </location>
    <ligand>
        <name>Zn(2+)</name>
        <dbReference type="ChEBI" id="CHEBI:29105"/>
        <label>2</label>
        <note>catalytic</note>
    </ligand>
</feature>
<evidence type="ECO:0000256" key="10">
    <source>
        <dbReference type="PIRSR" id="PIRSR621190-5"/>
    </source>
</evidence>
<keyword evidence="2" id="KW-0645">Protease</keyword>
<evidence type="ECO:0000313" key="13">
    <source>
        <dbReference type="Proteomes" id="UP000494040"/>
    </source>
</evidence>
<keyword evidence="6 9" id="KW-0862">Zinc</keyword>
<evidence type="ECO:0000256" key="9">
    <source>
        <dbReference type="PIRSR" id="PIRSR621190-2"/>
    </source>
</evidence>
<keyword evidence="9" id="KW-0106">Calcium</keyword>
<dbReference type="EnsemblMetazoa" id="XM_014399199.2">
    <property type="protein sequence ID" value="XP_014254685.1"/>
    <property type="gene ID" value="LOC106669616"/>
</dbReference>
<evidence type="ECO:0000256" key="7">
    <source>
        <dbReference type="ARBA" id="ARBA00023049"/>
    </source>
</evidence>
<dbReference type="PRINTS" id="PR00138">
    <property type="entry name" value="MATRIXIN"/>
</dbReference>
<dbReference type="OMA" id="FFPTYHK"/>
<reference evidence="12" key="1">
    <citation type="submission" date="2022-01" db="UniProtKB">
        <authorList>
            <consortium name="EnsemblMetazoa"/>
        </authorList>
    </citation>
    <scope>IDENTIFICATION</scope>
</reference>
<comment type="cofactor">
    <cofactor evidence="9">
        <name>Ca(2+)</name>
        <dbReference type="ChEBI" id="CHEBI:29108"/>
    </cofactor>
    <text evidence="9">Can bind about 5 Ca(2+) ions per subunit.</text>
</comment>
<dbReference type="OrthoDB" id="6626285at2759"/>
<dbReference type="GO" id="GO:0030574">
    <property type="term" value="P:collagen catabolic process"/>
    <property type="evidence" value="ECO:0007669"/>
    <property type="project" value="TreeGrafter"/>
</dbReference>
<protein>
    <recommendedName>
        <fullName evidence="11">Peptidase metallopeptidase domain-containing protein</fullName>
    </recommendedName>
</protein>
<dbReference type="KEGG" id="clec:106669616"/>
<dbReference type="Pfam" id="PF00413">
    <property type="entry name" value="Peptidase_M10"/>
    <property type="match status" value="1"/>
</dbReference>
<evidence type="ECO:0000256" key="6">
    <source>
        <dbReference type="ARBA" id="ARBA00022833"/>
    </source>
</evidence>
<evidence type="ECO:0000313" key="12">
    <source>
        <dbReference type="EnsemblMetazoa" id="XP_014254685.1"/>
    </source>
</evidence>
<comment type="similarity">
    <text evidence="1">Belongs to the peptidase M10A family.</text>
</comment>
<dbReference type="InterPro" id="IPR001818">
    <property type="entry name" value="Pept_M10_metallopeptidase"/>
</dbReference>
<dbReference type="InterPro" id="IPR036365">
    <property type="entry name" value="PGBD-like_sf"/>
</dbReference>
<feature type="binding site" evidence="9">
    <location>
        <position position="203"/>
    </location>
    <ligand>
        <name>Ca(2+)</name>
        <dbReference type="ChEBI" id="CHEBI:29108"/>
        <label>1</label>
    </ligand>
</feature>
<dbReference type="InterPro" id="IPR021190">
    <property type="entry name" value="Pept_M10A"/>
</dbReference>
<dbReference type="GO" id="GO:0004222">
    <property type="term" value="F:metalloendopeptidase activity"/>
    <property type="evidence" value="ECO:0007669"/>
    <property type="project" value="InterPro"/>
</dbReference>
<feature type="binding site" evidence="9">
    <location>
        <position position="203"/>
    </location>
    <ligand>
        <name>Ca(2+)</name>
        <dbReference type="ChEBI" id="CHEBI:29108"/>
        <label>3</label>
    </ligand>
</feature>
<evidence type="ECO:0000256" key="8">
    <source>
        <dbReference type="PIRSR" id="PIRSR621190-1"/>
    </source>
</evidence>
<feature type="domain" description="Peptidase metallopeptidase" evidence="11">
    <location>
        <begin position="109"/>
        <end position="266"/>
    </location>
</feature>
<dbReference type="GO" id="GO:0031012">
    <property type="term" value="C:extracellular matrix"/>
    <property type="evidence" value="ECO:0007669"/>
    <property type="project" value="InterPro"/>
</dbReference>
<feature type="binding site" evidence="9">
    <location>
        <position position="196"/>
    </location>
    <ligand>
        <name>Ca(2+)</name>
        <dbReference type="ChEBI" id="CHEBI:29108"/>
        <label>2</label>
    </ligand>
</feature>
<feature type="binding site" evidence="9">
    <location>
        <position position="174"/>
    </location>
    <ligand>
        <name>Zn(2+)</name>
        <dbReference type="ChEBI" id="CHEBI:29105"/>
        <label>1</label>
    </ligand>
</feature>
<organism evidence="12 13">
    <name type="scientific">Cimex lectularius</name>
    <name type="common">Bed bug</name>
    <name type="synonym">Acanthia lectularia</name>
    <dbReference type="NCBI Taxonomy" id="79782"/>
    <lineage>
        <taxon>Eukaryota</taxon>
        <taxon>Metazoa</taxon>
        <taxon>Ecdysozoa</taxon>
        <taxon>Arthropoda</taxon>
        <taxon>Hexapoda</taxon>
        <taxon>Insecta</taxon>
        <taxon>Pterygota</taxon>
        <taxon>Neoptera</taxon>
        <taxon>Paraneoptera</taxon>
        <taxon>Hemiptera</taxon>
        <taxon>Heteroptera</taxon>
        <taxon>Panheteroptera</taxon>
        <taxon>Cimicomorpha</taxon>
        <taxon>Cimicidae</taxon>
        <taxon>Cimex</taxon>
    </lineage>
</organism>
<dbReference type="Gene3D" id="3.40.390.10">
    <property type="entry name" value="Collagenase (Catalytic Domain)"/>
    <property type="match status" value="1"/>
</dbReference>
<dbReference type="SUPFAM" id="SSF55486">
    <property type="entry name" value="Metalloproteases ('zincins'), catalytic domain"/>
    <property type="match status" value="1"/>
</dbReference>
<dbReference type="InterPro" id="IPR024079">
    <property type="entry name" value="MetalloPept_cat_dom_sf"/>
</dbReference>
<evidence type="ECO:0000256" key="3">
    <source>
        <dbReference type="ARBA" id="ARBA00022723"/>
    </source>
</evidence>
<dbReference type="GO" id="GO:0008270">
    <property type="term" value="F:zinc ion binding"/>
    <property type="evidence" value="ECO:0007669"/>
    <property type="project" value="InterPro"/>
</dbReference>
<feature type="binding site" description="in inhibited form" evidence="9">
    <location>
        <position position="87"/>
    </location>
    <ligand>
        <name>Zn(2+)</name>
        <dbReference type="ChEBI" id="CHEBI:29105"/>
        <label>2</label>
        <note>catalytic</note>
    </ligand>
</feature>
<keyword evidence="5" id="KW-0378">Hydrolase</keyword>
<proteinExistence type="inferred from homology"/>
<feature type="active site" evidence="8">
    <location>
        <position position="222"/>
    </location>
</feature>
<feature type="binding site" evidence="9">
    <location>
        <position position="172"/>
    </location>
    <ligand>
        <name>Zn(2+)</name>
        <dbReference type="ChEBI" id="CHEBI:29105"/>
        <label>1</label>
    </ligand>
</feature>
<evidence type="ECO:0000259" key="11">
    <source>
        <dbReference type="SMART" id="SM00235"/>
    </source>
</evidence>
<dbReference type="Proteomes" id="UP000494040">
    <property type="component" value="Unassembled WGS sequence"/>
</dbReference>
<dbReference type="PANTHER" id="PTHR10201">
    <property type="entry name" value="MATRIX METALLOPROTEINASE"/>
    <property type="match status" value="1"/>
</dbReference>
<dbReference type="InterPro" id="IPR033739">
    <property type="entry name" value="M10A_MMP"/>
</dbReference>
<dbReference type="Pfam" id="PF01471">
    <property type="entry name" value="PG_binding_1"/>
    <property type="match status" value="1"/>
</dbReference>
<dbReference type="CDD" id="cd04278">
    <property type="entry name" value="ZnMc_MMP"/>
    <property type="match status" value="1"/>
</dbReference>
<feature type="short sequence motif" description="Cysteine switch" evidence="10">
    <location>
        <begin position="85"/>
        <end position="92"/>
    </location>
</feature>
<feature type="binding site" evidence="9">
    <location>
        <position position="187"/>
    </location>
    <ligand>
        <name>Zn(2+)</name>
        <dbReference type="ChEBI" id="CHEBI:29105"/>
        <label>1</label>
    </ligand>
</feature>
<evidence type="ECO:0000256" key="1">
    <source>
        <dbReference type="ARBA" id="ARBA00010370"/>
    </source>
</evidence>
<dbReference type="AlphaFoldDB" id="A0A8I6TJA3"/>
<dbReference type="PANTHER" id="PTHR10201:SF291">
    <property type="entry name" value="MATRIX METALLOPROTEINASE 1, ISOFORM C-RELATED"/>
    <property type="match status" value="1"/>
</dbReference>
<feature type="binding site" evidence="9">
    <location>
        <position position="225"/>
    </location>
    <ligand>
        <name>Zn(2+)</name>
        <dbReference type="ChEBI" id="CHEBI:29105"/>
        <label>2</label>
        <note>catalytic</note>
    </ligand>
</feature>
<feature type="binding site" evidence="9">
    <location>
        <position position="180"/>
    </location>
    <ligand>
        <name>Ca(2+)</name>
        <dbReference type="ChEBI" id="CHEBI:29108"/>
        <label>3</label>
    </ligand>
</feature>
<dbReference type="GO" id="GO:0006508">
    <property type="term" value="P:proteolysis"/>
    <property type="evidence" value="ECO:0007669"/>
    <property type="project" value="UniProtKB-KW"/>
</dbReference>
<feature type="binding site" evidence="9">
    <location>
        <position position="221"/>
    </location>
    <ligand>
        <name>Zn(2+)</name>
        <dbReference type="ChEBI" id="CHEBI:29105"/>
        <label>2</label>
        <note>catalytic</note>
    </ligand>
</feature>